<dbReference type="EMBL" id="JBBNAE010000006">
    <property type="protein sequence ID" value="KAK9116971.1"/>
    <property type="molecule type" value="Genomic_DNA"/>
</dbReference>
<keyword evidence="2" id="KW-1185">Reference proteome</keyword>
<dbReference type="AlphaFoldDB" id="A0AAP0ILM9"/>
<evidence type="ECO:0000313" key="2">
    <source>
        <dbReference type="Proteomes" id="UP001417504"/>
    </source>
</evidence>
<organism evidence="1 2">
    <name type="scientific">Stephania japonica</name>
    <dbReference type="NCBI Taxonomy" id="461633"/>
    <lineage>
        <taxon>Eukaryota</taxon>
        <taxon>Viridiplantae</taxon>
        <taxon>Streptophyta</taxon>
        <taxon>Embryophyta</taxon>
        <taxon>Tracheophyta</taxon>
        <taxon>Spermatophyta</taxon>
        <taxon>Magnoliopsida</taxon>
        <taxon>Ranunculales</taxon>
        <taxon>Menispermaceae</taxon>
        <taxon>Menispermoideae</taxon>
        <taxon>Cissampelideae</taxon>
        <taxon>Stephania</taxon>
    </lineage>
</organism>
<protein>
    <submittedName>
        <fullName evidence="1">Uncharacterized protein</fullName>
    </submittedName>
</protein>
<accession>A0AAP0ILM9</accession>
<dbReference type="Proteomes" id="UP001417504">
    <property type="component" value="Unassembled WGS sequence"/>
</dbReference>
<gene>
    <name evidence="1" type="ORF">Sjap_015918</name>
</gene>
<evidence type="ECO:0000313" key="1">
    <source>
        <dbReference type="EMBL" id="KAK9116971.1"/>
    </source>
</evidence>
<proteinExistence type="predicted"/>
<sequence length="381" mass="43830">MPFPLITERHVTCPTASQPTSNCHVISHSFSSCPSCLIWLGMRAGAVSQIFARTHATSSRHSDCHVSTLQPLTTRHRFQSQPIRSCHVEVCRVCGDNTHLTDVCPYEPEYERYPYWGNASPQPDLSYPFSSPLTPRQDEQSLEDMFKEYSFANQKLHQDILQYQENMEQLFNDINLNFRSTETLTSKMNDTPNRLLEEEEFPVLLSCDEKETLNDVTLKSVETNEHVMNEYFAIDGLTPCIYEYWSDHEELEGELEVSQSEPKIIMAQTYEEEAEKEIEVTLTRPEDLQQESKDDQSFVLVNPPTLPYIFNDFDIEVEEKERSKTFCTVDTFVLDDSKIIDSYVLEVPDKLIFLNRCVSVSLPNARGECIILGYSLLEGIT</sequence>
<comment type="caution">
    <text evidence="1">The sequence shown here is derived from an EMBL/GenBank/DDBJ whole genome shotgun (WGS) entry which is preliminary data.</text>
</comment>
<name>A0AAP0ILM9_9MAGN</name>
<reference evidence="1 2" key="1">
    <citation type="submission" date="2024-01" db="EMBL/GenBank/DDBJ databases">
        <title>Genome assemblies of Stephania.</title>
        <authorList>
            <person name="Yang L."/>
        </authorList>
    </citation>
    <scope>NUCLEOTIDE SEQUENCE [LARGE SCALE GENOMIC DNA]</scope>
    <source>
        <strain evidence="1">QJT</strain>
        <tissue evidence="1">Leaf</tissue>
    </source>
</reference>